<evidence type="ECO:0000256" key="5">
    <source>
        <dbReference type="ARBA" id="ARBA00023015"/>
    </source>
</evidence>
<reference evidence="11" key="1">
    <citation type="submission" date="2016-08" db="EMBL/GenBank/DDBJ databases">
        <title>Complete Genome Seqeunce of Paenibacillus sp. nov. IHBB 9852 from high altitute lake of Indian trans-Himalayas.</title>
        <authorList>
            <person name="Kiran S."/>
            <person name="Swarnkar M.K."/>
            <person name="Rana A."/>
            <person name="Tewari R."/>
            <person name="Gulati A."/>
        </authorList>
    </citation>
    <scope>NUCLEOTIDE SEQUENCE [LARGE SCALE GENOMIC DNA]</scope>
    <source>
        <strain evidence="11">IHBB 9852</strain>
    </source>
</reference>
<dbReference type="GO" id="GO:0005737">
    <property type="term" value="C:cytoplasm"/>
    <property type="evidence" value="ECO:0007669"/>
    <property type="project" value="UniProtKB-SubCell"/>
</dbReference>
<proteinExistence type="predicted"/>
<accession>A0A1B2E5F5</accession>
<dbReference type="EMBL" id="CP016809">
    <property type="protein sequence ID" value="ANY75218.1"/>
    <property type="molecule type" value="Genomic_DNA"/>
</dbReference>
<dbReference type="Gene3D" id="1.10.10.60">
    <property type="entry name" value="Homeodomain-like"/>
    <property type="match status" value="2"/>
</dbReference>
<evidence type="ECO:0000259" key="9">
    <source>
        <dbReference type="PROSITE" id="PS01124"/>
    </source>
</evidence>
<dbReference type="InterPro" id="IPR011006">
    <property type="entry name" value="CheY-like_superfamily"/>
</dbReference>
<dbReference type="GO" id="GO:0000160">
    <property type="term" value="P:phosphorelay signal transduction system"/>
    <property type="evidence" value="ECO:0007669"/>
    <property type="project" value="UniProtKB-KW"/>
</dbReference>
<evidence type="ECO:0000256" key="1">
    <source>
        <dbReference type="ARBA" id="ARBA00004496"/>
    </source>
</evidence>
<feature type="modified residue" description="4-aspartylphosphate" evidence="8">
    <location>
        <position position="56"/>
    </location>
</feature>
<name>A0A1B2E5F5_9BACL</name>
<keyword evidence="6" id="KW-0238">DNA-binding</keyword>
<evidence type="ECO:0000256" key="2">
    <source>
        <dbReference type="ARBA" id="ARBA00022490"/>
    </source>
</evidence>
<dbReference type="InterPro" id="IPR051552">
    <property type="entry name" value="HptR"/>
</dbReference>
<dbReference type="GO" id="GO:0043565">
    <property type="term" value="F:sequence-specific DNA binding"/>
    <property type="evidence" value="ECO:0007669"/>
    <property type="project" value="InterPro"/>
</dbReference>
<dbReference type="PROSITE" id="PS50110">
    <property type="entry name" value="RESPONSE_REGULATORY"/>
    <property type="match status" value="1"/>
</dbReference>
<feature type="domain" description="Response regulatory" evidence="10">
    <location>
        <begin position="4"/>
        <end position="122"/>
    </location>
</feature>
<dbReference type="RefSeq" id="WP_099478878.1">
    <property type="nucleotide sequence ID" value="NZ_CP016809.1"/>
</dbReference>
<dbReference type="SUPFAM" id="SSF52172">
    <property type="entry name" value="CheY-like"/>
    <property type="match status" value="1"/>
</dbReference>
<keyword evidence="4" id="KW-0902">Two-component regulatory system</keyword>
<dbReference type="GO" id="GO:0003700">
    <property type="term" value="F:DNA-binding transcription factor activity"/>
    <property type="evidence" value="ECO:0007669"/>
    <property type="project" value="InterPro"/>
</dbReference>
<dbReference type="SMART" id="SM00448">
    <property type="entry name" value="REC"/>
    <property type="match status" value="1"/>
</dbReference>
<evidence type="ECO:0000256" key="4">
    <source>
        <dbReference type="ARBA" id="ARBA00023012"/>
    </source>
</evidence>
<evidence type="ECO:0000313" key="11">
    <source>
        <dbReference type="EMBL" id="ANY75218.1"/>
    </source>
</evidence>
<sequence length="511" mass="58320">MRFKVLLIDDEPGALEGMQLWINWEELGFDICGTCANGAEGLKLMASLAPDLVVTDVHMPLMDGLEMIGEWQKNGNKTISFAIVSGYSEFEYARKAMRYGIAHYLLKPIEVEEASHVLREIYRELLQEAEKQQWSSIASREEQVSKIRQLLGHSPAPDRDGPDGLEPLSASRDAWNICLVQTEPTSYAEWRGIASSLVEQQHAMFLIDLDKNRFGIVFGYSPDDGQEDPALRMLADLSAGFAGHRVFMAVGSPEQSIMRLASCYSTAEEAIKHKFYDPDYAGVISYESVDNRKLEYRYASIRLVDSVMEAFNLLNAAGYQDTIAAEAERFRTMRLAPETVKKTVIHLMYKMKEYMEESGEQASDVLAKYDVSALADSVMNLNDLLDLLLNFGLECIDLLSREQARKSQGIIQEINEYIREHYREGLTIKKLAERFYLHPVYLGQLLMKKNGVGFNEWVHNLRIEEATRLLRLNQYKNSEIAEKVGYANYSQFLKQFEKRLGMSPNEYKNRN</sequence>
<dbReference type="PANTHER" id="PTHR42713">
    <property type="entry name" value="HISTIDINE KINASE-RELATED"/>
    <property type="match status" value="1"/>
</dbReference>
<keyword evidence="5" id="KW-0805">Transcription regulation</keyword>
<organism evidence="11">
    <name type="scientific">Paenibacillus ihbetae</name>
    <dbReference type="NCBI Taxonomy" id="1870820"/>
    <lineage>
        <taxon>Bacteria</taxon>
        <taxon>Bacillati</taxon>
        <taxon>Bacillota</taxon>
        <taxon>Bacilli</taxon>
        <taxon>Bacillales</taxon>
        <taxon>Paenibacillaceae</taxon>
        <taxon>Paenibacillus</taxon>
    </lineage>
</organism>
<dbReference type="PANTHER" id="PTHR42713:SF3">
    <property type="entry name" value="TRANSCRIPTIONAL REGULATORY PROTEIN HPTR"/>
    <property type="match status" value="1"/>
</dbReference>
<dbReference type="InterPro" id="IPR009057">
    <property type="entry name" value="Homeodomain-like_sf"/>
</dbReference>
<dbReference type="SMART" id="SM00342">
    <property type="entry name" value="HTH_ARAC"/>
    <property type="match status" value="1"/>
</dbReference>
<keyword evidence="3 8" id="KW-0597">Phosphoprotein</keyword>
<dbReference type="PROSITE" id="PS01124">
    <property type="entry name" value="HTH_ARAC_FAMILY_2"/>
    <property type="match status" value="1"/>
</dbReference>
<evidence type="ECO:0000256" key="7">
    <source>
        <dbReference type="ARBA" id="ARBA00023163"/>
    </source>
</evidence>
<dbReference type="Pfam" id="PF00072">
    <property type="entry name" value="Response_reg"/>
    <property type="match status" value="1"/>
</dbReference>
<protein>
    <submittedName>
        <fullName evidence="11">AraC family transcriptional regulator</fullName>
    </submittedName>
</protein>
<feature type="domain" description="HTH araC/xylS-type" evidence="9">
    <location>
        <begin position="412"/>
        <end position="510"/>
    </location>
</feature>
<dbReference type="InterPro" id="IPR018060">
    <property type="entry name" value="HTH_AraC"/>
</dbReference>
<dbReference type="AlphaFoldDB" id="A0A1B2E5F5"/>
<dbReference type="Pfam" id="PF12833">
    <property type="entry name" value="HTH_18"/>
    <property type="match status" value="1"/>
</dbReference>
<evidence type="ECO:0000256" key="3">
    <source>
        <dbReference type="ARBA" id="ARBA00022553"/>
    </source>
</evidence>
<evidence type="ECO:0000256" key="6">
    <source>
        <dbReference type="ARBA" id="ARBA00023125"/>
    </source>
</evidence>
<evidence type="ECO:0000259" key="10">
    <source>
        <dbReference type="PROSITE" id="PS50110"/>
    </source>
</evidence>
<keyword evidence="7" id="KW-0804">Transcription</keyword>
<evidence type="ECO:0000256" key="8">
    <source>
        <dbReference type="PROSITE-ProRule" id="PRU00169"/>
    </source>
</evidence>
<dbReference type="InterPro" id="IPR001789">
    <property type="entry name" value="Sig_transdc_resp-reg_receiver"/>
</dbReference>
<comment type="subcellular location">
    <subcellularLocation>
        <location evidence="1">Cytoplasm</location>
    </subcellularLocation>
</comment>
<dbReference type="KEGG" id="pib:BBD41_23055"/>
<dbReference type="CDD" id="cd17536">
    <property type="entry name" value="REC_YesN-like"/>
    <property type="match status" value="1"/>
</dbReference>
<keyword evidence="2" id="KW-0963">Cytoplasm</keyword>
<gene>
    <name evidence="11" type="ORF">BBD41_23055</name>
</gene>
<dbReference type="SUPFAM" id="SSF46689">
    <property type="entry name" value="Homeodomain-like"/>
    <property type="match status" value="1"/>
</dbReference>
<dbReference type="Gene3D" id="3.40.50.2300">
    <property type="match status" value="1"/>
</dbReference>